<comment type="caution">
    <text evidence="4">The sequence shown here is derived from an EMBL/GenBank/DDBJ whole genome shotgun (WGS) entry which is preliminary data.</text>
</comment>
<evidence type="ECO:0000256" key="2">
    <source>
        <dbReference type="ARBA" id="ARBA00022729"/>
    </source>
</evidence>
<name>A0ABV5ZWB1_9PSEU</name>
<accession>A0ABV5ZWB1</accession>
<keyword evidence="5" id="KW-1185">Reference proteome</keyword>
<proteinExistence type="inferred from homology"/>
<dbReference type="InterPro" id="IPR028081">
    <property type="entry name" value="Leu-bd"/>
</dbReference>
<dbReference type="SUPFAM" id="SSF53822">
    <property type="entry name" value="Periplasmic binding protein-like I"/>
    <property type="match status" value="1"/>
</dbReference>
<dbReference type="EMBL" id="JBHLZU010000006">
    <property type="protein sequence ID" value="MFB9903944.1"/>
    <property type="molecule type" value="Genomic_DNA"/>
</dbReference>
<dbReference type="CDD" id="cd06331">
    <property type="entry name" value="PBP1_AmiC-like"/>
    <property type="match status" value="1"/>
</dbReference>
<protein>
    <submittedName>
        <fullName evidence="4">Substrate-binding protein</fullName>
    </submittedName>
</protein>
<comment type="similarity">
    <text evidence="1">Belongs to the leucine-binding protein family.</text>
</comment>
<dbReference type="PANTHER" id="PTHR47628">
    <property type="match status" value="1"/>
</dbReference>
<dbReference type="Gene3D" id="3.40.50.2300">
    <property type="match status" value="2"/>
</dbReference>
<dbReference type="Pfam" id="PF13458">
    <property type="entry name" value="Peripla_BP_6"/>
    <property type="match status" value="1"/>
</dbReference>
<evidence type="ECO:0000259" key="3">
    <source>
        <dbReference type="Pfam" id="PF13458"/>
    </source>
</evidence>
<dbReference type="Proteomes" id="UP001589693">
    <property type="component" value="Unassembled WGS sequence"/>
</dbReference>
<dbReference type="PANTHER" id="PTHR47628:SF1">
    <property type="entry name" value="ALIPHATIC AMIDASE EXPRESSION-REGULATING PROTEIN"/>
    <property type="match status" value="1"/>
</dbReference>
<evidence type="ECO:0000313" key="4">
    <source>
        <dbReference type="EMBL" id="MFB9903944.1"/>
    </source>
</evidence>
<evidence type="ECO:0000313" key="5">
    <source>
        <dbReference type="Proteomes" id="UP001589693"/>
    </source>
</evidence>
<dbReference type="InterPro" id="IPR023393">
    <property type="entry name" value="START-like_dom_sf"/>
</dbReference>
<reference evidence="4 5" key="1">
    <citation type="submission" date="2024-09" db="EMBL/GenBank/DDBJ databases">
        <authorList>
            <person name="Sun Q."/>
            <person name="Mori K."/>
        </authorList>
    </citation>
    <scope>NUCLEOTIDE SEQUENCE [LARGE SCALE GENOMIC DNA]</scope>
    <source>
        <strain evidence="4 5">TBRC 7907</strain>
    </source>
</reference>
<dbReference type="InterPro" id="IPR028082">
    <property type="entry name" value="Peripla_BP_I"/>
</dbReference>
<keyword evidence="2" id="KW-0732">Signal</keyword>
<dbReference type="Gene3D" id="3.30.530.20">
    <property type="match status" value="1"/>
</dbReference>
<feature type="domain" description="Leucine-binding protein" evidence="3">
    <location>
        <begin position="124"/>
        <end position="462"/>
    </location>
</feature>
<dbReference type="SUPFAM" id="SSF55961">
    <property type="entry name" value="Bet v1-like"/>
    <property type="match status" value="1"/>
</dbReference>
<evidence type="ECO:0000256" key="1">
    <source>
        <dbReference type="ARBA" id="ARBA00010062"/>
    </source>
</evidence>
<sequence>MPLRPGDVFALLGRDDSAGWLFGADYDAMRVGALVRFDLPVNPADPASATMEATGRISYLDPPRRIVIEQQAPWAGTVSCTMVPAKDGTGTTVRLGVEVPGDAVTWLLRQRGYDPIEERAAADTVRVGVLVSKSGPASIFGATTEKLALMAADEINADGGVNGCRLQVVVRDDASVPDVGAEQFRRMAGVDGCRVVVTNCTSAVFPVIAKLARRLGVLLVHTPINEGGRYSPNVVRLGERPSAQLRTALPALMRSTGRNVYLAGNDYVWPRVMNATARHLVERLGGTVAGERYKPMGTCDFSDVVDDIITTRAEVVVSTFVGSDSARFERQSYAAGLRERCRTLSMAYDESTRELTGGDAARGVWAAFGYFQEVDSKTNKDFLRRYRERFGATAPPLSSITESVYEAIHMLAASGALTKDFVLTDLSSALRAQRASGLWQSARAIEGKAAKRPLYLAEAVTDGFRISPR</sequence>
<gene>
    <name evidence="4" type="ORF">ACFFQA_08335</name>
</gene>
<organism evidence="4 5">
    <name type="scientific">Allokutzneria oryzae</name>
    <dbReference type="NCBI Taxonomy" id="1378989"/>
    <lineage>
        <taxon>Bacteria</taxon>
        <taxon>Bacillati</taxon>
        <taxon>Actinomycetota</taxon>
        <taxon>Actinomycetes</taxon>
        <taxon>Pseudonocardiales</taxon>
        <taxon>Pseudonocardiaceae</taxon>
        <taxon>Allokutzneria</taxon>
    </lineage>
</organism>